<dbReference type="AlphaFoldDB" id="A0A1G2P199"/>
<evidence type="ECO:0000256" key="4">
    <source>
        <dbReference type="ARBA" id="ARBA00022741"/>
    </source>
</evidence>
<keyword evidence="5" id="KW-0378">Hydrolase</keyword>
<dbReference type="InterPro" id="IPR002300">
    <property type="entry name" value="aa-tRNA-synth_Ia"/>
</dbReference>
<keyword evidence="4 10" id="KW-0547">Nucleotide-binding</keyword>
<proteinExistence type="inferred from homology"/>
<evidence type="ECO:0000259" key="14">
    <source>
        <dbReference type="Pfam" id="PF13603"/>
    </source>
</evidence>
<keyword evidence="7 10" id="KW-0648">Protein biosynthesis</keyword>
<feature type="binding site" evidence="10">
    <location>
        <position position="858"/>
    </location>
    <ligand>
        <name>ATP</name>
        <dbReference type="ChEBI" id="CHEBI:30616"/>
    </ligand>
</feature>
<dbReference type="InterPro" id="IPR014729">
    <property type="entry name" value="Rossmann-like_a/b/a_fold"/>
</dbReference>
<dbReference type="EMBL" id="MHSK01000032">
    <property type="protein sequence ID" value="OHA41499.1"/>
    <property type="molecule type" value="Genomic_DNA"/>
</dbReference>
<dbReference type="Gene3D" id="3.40.50.620">
    <property type="entry name" value="HUPs"/>
    <property type="match status" value="2"/>
</dbReference>
<name>A0A1G2P199_9BACT</name>
<evidence type="ECO:0000256" key="2">
    <source>
        <dbReference type="ARBA" id="ARBA00022490"/>
    </source>
</evidence>
<accession>A0A1G2P199</accession>
<dbReference type="GO" id="GO:0005829">
    <property type="term" value="C:cytosol"/>
    <property type="evidence" value="ECO:0007669"/>
    <property type="project" value="TreeGrafter"/>
</dbReference>
<dbReference type="InterPro" id="IPR029001">
    <property type="entry name" value="ITPase-like_fam"/>
</dbReference>
<evidence type="ECO:0000256" key="11">
    <source>
        <dbReference type="RuleBase" id="RU363035"/>
    </source>
</evidence>
<evidence type="ECO:0000256" key="6">
    <source>
        <dbReference type="ARBA" id="ARBA00022840"/>
    </source>
</evidence>
<keyword evidence="2 10" id="KW-0963">Cytoplasm</keyword>
<comment type="caution">
    <text evidence="15">The sequence shown here is derived from an EMBL/GenBank/DDBJ whole genome shotgun (WGS) entry which is preliminary data.</text>
</comment>
<dbReference type="CDD" id="cd07958">
    <property type="entry name" value="Anticodon_Ia_Leu_BEm"/>
    <property type="match status" value="1"/>
</dbReference>
<feature type="domain" description="Aminoacyl-tRNA synthetase class Ia" evidence="12">
    <location>
        <begin position="12"/>
        <end position="216"/>
    </location>
</feature>
<evidence type="ECO:0000256" key="10">
    <source>
        <dbReference type="HAMAP-Rule" id="MF_00049"/>
    </source>
</evidence>
<keyword evidence="6 10" id="KW-0067">ATP-binding</keyword>
<dbReference type="PANTHER" id="PTHR43740:SF2">
    <property type="entry name" value="LEUCINE--TRNA LIGASE, MITOCHONDRIAL"/>
    <property type="match status" value="1"/>
</dbReference>
<dbReference type="PANTHER" id="PTHR43740">
    <property type="entry name" value="LEUCYL-TRNA SYNTHETASE"/>
    <property type="match status" value="1"/>
</dbReference>
<comment type="subcellular location">
    <subcellularLocation>
        <location evidence="10">Cytoplasm</location>
    </subcellularLocation>
</comment>
<dbReference type="GO" id="GO:0002161">
    <property type="term" value="F:aminoacyl-tRNA deacylase activity"/>
    <property type="evidence" value="ECO:0007669"/>
    <property type="project" value="InterPro"/>
</dbReference>
<evidence type="ECO:0000259" key="12">
    <source>
        <dbReference type="Pfam" id="PF00133"/>
    </source>
</evidence>
<dbReference type="InterPro" id="IPR009008">
    <property type="entry name" value="Val/Leu/Ile-tRNA-synth_edit"/>
</dbReference>
<dbReference type="Pfam" id="PF08264">
    <property type="entry name" value="Anticodon_1"/>
    <property type="match status" value="1"/>
</dbReference>
<feature type="domain" description="Methionyl/Valyl/Leucyl/Isoleucyl-tRNA synthetase anticodon-binding" evidence="13">
    <location>
        <begin position="928"/>
        <end position="1038"/>
    </location>
</feature>
<comment type="catalytic activity">
    <reaction evidence="9 10">
        <text>tRNA(Leu) + L-leucine + ATP = L-leucyl-tRNA(Leu) + AMP + diphosphate</text>
        <dbReference type="Rhea" id="RHEA:11688"/>
        <dbReference type="Rhea" id="RHEA-COMP:9613"/>
        <dbReference type="Rhea" id="RHEA-COMP:9622"/>
        <dbReference type="ChEBI" id="CHEBI:30616"/>
        <dbReference type="ChEBI" id="CHEBI:33019"/>
        <dbReference type="ChEBI" id="CHEBI:57427"/>
        <dbReference type="ChEBI" id="CHEBI:78442"/>
        <dbReference type="ChEBI" id="CHEBI:78494"/>
        <dbReference type="ChEBI" id="CHEBI:456215"/>
        <dbReference type="EC" id="6.1.1.4"/>
    </reaction>
</comment>
<evidence type="ECO:0000259" key="13">
    <source>
        <dbReference type="Pfam" id="PF08264"/>
    </source>
</evidence>
<evidence type="ECO:0000256" key="1">
    <source>
        <dbReference type="ARBA" id="ARBA00005594"/>
    </source>
</evidence>
<comment type="caution">
    <text evidence="10">Lacks conserved residue(s) required for the propagation of feature annotation.</text>
</comment>
<gene>
    <name evidence="10" type="primary">leuS</name>
    <name evidence="15" type="ORF">A3G52_00935</name>
</gene>
<dbReference type="InterPro" id="IPR002302">
    <property type="entry name" value="Leu-tRNA-ligase"/>
</dbReference>
<dbReference type="Gene3D" id="3.90.950.10">
    <property type="match status" value="1"/>
</dbReference>
<feature type="domain" description="Aminoacyl-tRNA synthetase class Ia" evidence="12">
    <location>
        <begin position="835"/>
        <end position="883"/>
    </location>
</feature>
<dbReference type="GO" id="GO:0006429">
    <property type="term" value="P:leucyl-tRNA aminoacylation"/>
    <property type="evidence" value="ECO:0007669"/>
    <property type="project" value="UniProtKB-UniRule"/>
</dbReference>
<evidence type="ECO:0000256" key="9">
    <source>
        <dbReference type="ARBA" id="ARBA00047469"/>
    </source>
</evidence>
<dbReference type="Gene3D" id="3.90.740.10">
    <property type="entry name" value="Valyl/Leucyl/Isoleucyl-tRNA synthetase, editing domain"/>
    <property type="match status" value="1"/>
</dbReference>
<feature type="domain" description="Leucyl-tRNA synthetase editing" evidence="14">
    <location>
        <begin position="459"/>
        <end position="627"/>
    </location>
</feature>
<keyword evidence="3 10" id="KW-0436">Ligase</keyword>
<evidence type="ECO:0000313" key="16">
    <source>
        <dbReference type="Proteomes" id="UP000177269"/>
    </source>
</evidence>
<dbReference type="GO" id="GO:0004823">
    <property type="term" value="F:leucine-tRNA ligase activity"/>
    <property type="evidence" value="ECO:0007669"/>
    <property type="project" value="UniProtKB-UniRule"/>
</dbReference>
<dbReference type="HAMAP" id="MF_00049_B">
    <property type="entry name" value="Leu_tRNA_synth_B"/>
    <property type="match status" value="1"/>
</dbReference>
<dbReference type="GO" id="GO:0005524">
    <property type="term" value="F:ATP binding"/>
    <property type="evidence" value="ECO:0007669"/>
    <property type="project" value="UniProtKB-UniRule"/>
</dbReference>
<dbReference type="FunFam" id="1.10.730.10:FF:000011">
    <property type="entry name" value="Leucine--tRNA ligase chloroplastic/mitochondrial"/>
    <property type="match status" value="1"/>
</dbReference>
<dbReference type="SUPFAM" id="SSF47323">
    <property type="entry name" value="Anticodon-binding domain of a subclass of class I aminoacyl-tRNA synthetases"/>
    <property type="match status" value="1"/>
</dbReference>
<dbReference type="Gene3D" id="3.10.20.590">
    <property type="match status" value="1"/>
</dbReference>
<dbReference type="SUPFAM" id="SSF52374">
    <property type="entry name" value="Nucleotidylyl transferase"/>
    <property type="match status" value="1"/>
</dbReference>
<evidence type="ECO:0000313" key="15">
    <source>
        <dbReference type="EMBL" id="OHA41499.1"/>
    </source>
</evidence>
<dbReference type="InterPro" id="IPR013155">
    <property type="entry name" value="M/V/L/I-tRNA-synth_anticd-bd"/>
</dbReference>
<keyword evidence="8 10" id="KW-0030">Aminoacyl-tRNA synthetase</keyword>
<reference evidence="15 16" key="1">
    <citation type="journal article" date="2016" name="Nat. Commun.">
        <title>Thousands of microbial genomes shed light on interconnected biogeochemical processes in an aquifer system.</title>
        <authorList>
            <person name="Anantharaman K."/>
            <person name="Brown C.T."/>
            <person name="Hug L.A."/>
            <person name="Sharon I."/>
            <person name="Castelle C.J."/>
            <person name="Probst A.J."/>
            <person name="Thomas B.C."/>
            <person name="Singh A."/>
            <person name="Wilkins M.J."/>
            <person name="Karaoz U."/>
            <person name="Brodie E.L."/>
            <person name="Williams K.H."/>
            <person name="Hubbard S.S."/>
            <person name="Banfield J.F."/>
        </authorList>
    </citation>
    <scope>NUCLEOTIDE SEQUENCE [LARGE SCALE GENOMIC DNA]</scope>
</reference>
<sequence>MEKYDHLKIEKKWQERWDKEGCYAAKDDSDKKKFYGLIEFPYPSGEGLHVGHIRSNTAMDIIARKRRAEGYDVLYPIGYDSFGLPTENFAIKTGIHPAEVTKQNTGKFREQLKSLGYSFDWSREIDTSNPEYYKWTQWIFLQLFKKGLAYKKRMTINWCPKDKIGLANEEVIDGLCERCGTVVEKREKDQWMLAITKYADRLDKDLDDVDYLEKIKIQQRNWIGRSEGSEIKFPITNYQFPNKSQESNSKKNTGNIWPKKILIGTRNEAKVKMFRDAFPKDFPFEVISLSDIPDIDDSDLVEGDDFKLNARLKSQFYYQKTGIPTVSTDQIQWIEKWPKDGGFVVHARKEANMETGRATDEEVGNWIEEIVHKYGESKATFHYAISFTDGRGTVDYVNVQREYILQKNKSPKTNEGYVFDRYMKDADTGEFRIEQPFHVAFSEFDQFIRHEFIRLFDLDNVDVFTTRPDTLFGATYLVLSPEHEKITDIKQQITNWQEVEEYIQISKNKTEQERTAEGKEKTGVELRGIKAINPANGEYIPVWIADYVLRHYGTGAIMAVPAHDKRDYEFAKKYNLGIRRVVEPKFVIKSGDTAYNPDYIHTGEGILHDSGIFDGMDSEEAKIKITEFTGGSVAVKYKLRDWVFSRQRYWGEPIPLVFCEECKRRAEIPNSPAFAKKLRRAKQYPIAKEEQINPGWVAVPEEDLPVKLPDVEKYQPTDTGESPLASVPKWVNVKCPKCHGPAKRETDTMPNWAGSSWYYLAYAMRGISNFSLDKTRDKQFSTSTCSVQAISKYKDVFGHWLPVDWYNGGMEHTTLHLLYSRFWHKFLYDEGYVPTHEPYAKRTSHGLILAHDGEKMSKSKGNVVNPDDLVTLYGADSIRLYEMFMGPFDQSIAWNSDSIIGVRRFLEKVWRISGKIDGETKSDMRVQSMLNQTIKKVSEDIEQMRFNTAISAMMIFVNFADREKNISQEIYEKFIQILAPFAPHISEEIWQMMGNNGYIHESEWPKYDEELVKDKDKKIAVQVNGKARAEIMVSETMDEKDIESAALKNEQVGKWIKGRKVKKVIVVKGRIVNIVLES</sequence>
<feature type="short sequence motif" description="'KMSKS' region" evidence="10">
    <location>
        <begin position="855"/>
        <end position="859"/>
    </location>
</feature>
<protein>
    <recommendedName>
        <fullName evidence="10">Leucine--tRNA ligase</fullName>
        <ecNumber evidence="10">6.1.1.4</ecNumber>
    </recommendedName>
    <alternativeName>
        <fullName evidence="10">Leucyl-tRNA synthetase</fullName>
        <shortName evidence="10">LeuRS</shortName>
    </alternativeName>
</protein>
<dbReference type="Pfam" id="PF00133">
    <property type="entry name" value="tRNA-synt_1"/>
    <property type="match status" value="2"/>
</dbReference>
<dbReference type="InterPro" id="IPR001412">
    <property type="entry name" value="aa-tRNA-synth_I_CS"/>
</dbReference>
<dbReference type="PROSITE" id="PS00178">
    <property type="entry name" value="AA_TRNA_LIGASE_I"/>
    <property type="match status" value="1"/>
</dbReference>
<dbReference type="InterPro" id="IPR025709">
    <property type="entry name" value="Leu_tRNA-synth_edit"/>
</dbReference>
<dbReference type="SUPFAM" id="SSF50677">
    <property type="entry name" value="ValRS/IleRS/LeuRS editing domain"/>
    <property type="match status" value="1"/>
</dbReference>
<dbReference type="Proteomes" id="UP000177269">
    <property type="component" value="Unassembled WGS sequence"/>
</dbReference>
<organism evidence="15 16">
    <name type="scientific">Candidatus Taylorbacteria bacterium RIFCSPLOWO2_12_FULL_43_20</name>
    <dbReference type="NCBI Taxonomy" id="1802332"/>
    <lineage>
        <taxon>Bacteria</taxon>
        <taxon>Candidatus Tayloriibacteriota</taxon>
    </lineage>
</organism>
<dbReference type="Pfam" id="PF13603">
    <property type="entry name" value="tRNA-synt_1_2"/>
    <property type="match status" value="1"/>
</dbReference>
<dbReference type="Gene3D" id="1.10.730.10">
    <property type="entry name" value="Isoleucyl-tRNA Synthetase, Domain 1"/>
    <property type="match status" value="1"/>
</dbReference>
<evidence type="ECO:0000256" key="8">
    <source>
        <dbReference type="ARBA" id="ARBA00023146"/>
    </source>
</evidence>
<dbReference type="FunFam" id="3.40.50.620:FF:000003">
    <property type="entry name" value="Leucine--tRNA ligase"/>
    <property type="match status" value="1"/>
</dbReference>
<dbReference type="EC" id="6.1.1.4" evidence="10"/>
<evidence type="ECO:0000256" key="5">
    <source>
        <dbReference type="ARBA" id="ARBA00022801"/>
    </source>
</evidence>
<dbReference type="PRINTS" id="PR00985">
    <property type="entry name" value="TRNASYNTHLEU"/>
</dbReference>
<evidence type="ECO:0000256" key="7">
    <source>
        <dbReference type="ARBA" id="ARBA00022917"/>
    </source>
</evidence>
<comment type="similarity">
    <text evidence="1 10 11">Belongs to the class-I aminoacyl-tRNA synthetase family.</text>
</comment>
<dbReference type="InterPro" id="IPR009080">
    <property type="entry name" value="tRNAsynth_Ia_anticodon-bd"/>
</dbReference>
<evidence type="ECO:0000256" key="3">
    <source>
        <dbReference type="ARBA" id="ARBA00022598"/>
    </source>
</evidence>